<feature type="region of interest" description="Disordered" evidence="25">
    <location>
        <begin position="2193"/>
        <end position="2212"/>
    </location>
</feature>
<dbReference type="Pfam" id="PF00193">
    <property type="entry name" value="Xlink"/>
    <property type="match status" value="2"/>
</dbReference>
<keyword evidence="15" id="KW-0373">Hyaluronic acid</keyword>
<keyword evidence="16" id="KW-0393">Immunoglobulin domain</keyword>
<dbReference type="InterPro" id="IPR013106">
    <property type="entry name" value="Ig_V-set"/>
</dbReference>
<evidence type="ECO:0000256" key="1">
    <source>
        <dbReference type="ARBA" id="ARBA00004504"/>
    </source>
</evidence>
<evidence type="ECO:0000256" key="11">
    <source>
        <dbReference type="ARBA" id="ARBA00022974"/>
    </source>
</evidence>
<keyword evidence="12 22" id="KW-1015">Disulfide bond</keyword>
<protein>
    <recommendedName>
        <fullName evidence="18">Versican core protein</fullName>
    </recommendedName>
    <alternativeName>
        <fullName evidence="19">Chondroitin sulfate proteoglycan core protein 2</fullName>
    </alternativeName>
    <alternativeName>
        <fullName evidence="20">Large fibroblast proteoglycan</fullName>
    </alternativeName>
    <alternativeName>
        <fullName evidence="21">PG-M</fullName>
    </alternativeName>
</protein>
<dbReference type="GO" id="GO:0002052">
    <property type="term" value="P:positive regulation of neuroblast proliferation"/>
    <property type="evidence" value="ECO:0007669"/>
    <property type="project" value="TreeGrafter"/>
</dbReference>
<feature type="region of interest" description="Disordered" evidence="25">
    <location>
        <begin position="1645"/>
        <end position="1709"/>
    </location>
</feature>
<dbReference type="SUPFAM" id="SSF57535">
    <property type="entry name" value="Complement control module/SCR domain"/>
    <property type="match status" value="1"/>
</dbReference>
<feature type="domain" description="EGF-like" evidence="26">
    <location>
        <begin position="3163"/>
        <end position="3199"/>
    </location>
</feature>
<dbReference type="PROSITE" id="PS00022">
    <property type="entry name" value="EGF_1"/>
    <property type="match status" value="2"/>
</dbReference>
<keyword evidence="32" id="KW-1185">Reference proteome</keyword>
<dbReference type="PANTHER" id="PTHR22804">
    <property type="entry name" value="AGGRECAN/VERSICAN PROTEOGLYCAN"/>
    <property type="match status" value="1"/>
</dbReference>
<feature type="region of interest" description="Disordered" evidence="25">
    <location>
        <begin position="2102"/>
        <end position="2131"/>
    </location>
</feature>
<dbReference type="GO" id="GO:0005615">
    <property type="term" value="C:extracellular space"/>
    <property type="evidence" value="ECO:0007669"/>
    <property type="project" value="TreeGrafter"/>
</dbReference>
<feature type="compositionally biased region" description="Polar residues" evidence="25">
    <location>
        <begin position="1918"/>
        <end position="1927"/>
    </location>
</feature>
<dbReference type="GO" id="GO:0005509">
    <property type="term" value="F:calcium ion binding"/>
    <property type="evidence" value="ECO:0007669"/>
    <property type="project" value="InterPro"/>
</dbReference>
<keyword evidence="6 23" id="KW-0768">Sushi</keyword>
<evidence type="ECO:0000256" key="22">
    <source>
        <dbReference type="PROSITE-ProRule" id="PRU00076"/>
    </source>
</evidence>
<comment type="function">
    <text evidence="17">May play a role in intercellular signaling and in connecting cells with the extracellular matrix. May take part in the regulation of cell motility, growth and differentiation. Binds hyaluronic acid.</text>
</comment>
<dbReference type="InterPro" id="IPR001881">
    <property type="entry name" value="EGF-like_Ca-bd_dom"/>
</dbReference>
<keyword evidence="7" id="KW-0732">Signal</keyword>
<dbReference type="SUPFAM" id="SSF48726">
    <property type="entry name" value="Immunoglobulin"/>
    <property type="match status" value="1"/>
</dbReference>
<dbReference type="FunFam" id="3.10.100.10:FF:000002">
    <property type="entry name" value="Hyaluronan proteoglycan link protein 1"/>
    <property type="match status" value="1"/>
</dbReference>
<feature type="compositionally biased region" description="Basic and acidic residues" evidence="25">
    <location>
        <begin position="2338"/>
        <end position="2349"/>
    </location>
</feature>
<evidence type="ECO:0000313" key="32">
    <source>
        <dbReference type="Proteomes" id="UP001066276"/>
    </source>
</evidence>
<dbReference type="SMART" id="SM00181">
    <property type="entry name" value="EGF"/>
    <property type="match status" value="2"/>
</dbReference>
<dbReference type="CDD" id="cd03520">
    <property type="entry name" value="Link_domain_CSPGs_modules_2_4"/>
    <property type="match status" value="1"/>
</dbReference>
<dbReference type="FunFam" id="2.10.70.10:FF:000003">
    <property type="entry name" value="Versican core protein"/>
    <property type="match status" value="1"/>
</dbReference>
<dbReference type="FunFam" id="3.10.100.10:FF:000003">
    <property type="entry name" value="Versican core protein"/>
    <property type="match status" value="1"/>
</dbReference>
<evidence type="ECO:0000256" key="18">
    <source>
        <dbReference type="ARBA" id="ARBA00044099"/>
    </source>
</evidence>
<evidence type="ECO:0000313" key="31">
    <source>
        <dbReference type="EMBL" id="KAJ1208917.1"/>
    </source>
</evidence>
<dbReference type="PROSITE" id="PS50963">
    <property type="entry name" value="LINK_2"/>
    <property type="match status" value="2"/>
</dbReference>
<feature type="compositionally biased region" description="Polar residues" evidence="25">
    <location>
        <begin position="2401"/>
        <end position="2421"/>
    </location>
</feature>
<dbReference type="InterPro" id="IPR016186">
    <property type="entry name" value="C-type_lectin-like/link_sf"/>
</dbReference>
<dbReference type="PROSITE" id="PS50041">
    <property type="entry name" value="C_TYPE_LECTIN_2"/>
    <property type="match status" value="1"/>
</dbReference>
<dbReference type="PROSITE" id="PS00615">
    <property type="entry name" value="C_TYPE_LECTIN_1"/>
    <property type="match status" value="1"/>
</dbReference>
<dbReference type="SMART" id="SM00034">
    <property type="entry name" value="CLECT"/>
    <property type="match status" value="1"/>
</dbReference>
<dbReference type="SMART" id="SM00406">
    <property type="entry name" value="IGv"/>
    <property type="match status" value="1"/>
</dbReference>
<feature type="disulfide bond" evidence="24">
    <location>
        <begin position="336"/>
        <end position="357"/>
    </location>
</feature>
<evidence type="ECO:0000256" key="10">
    <source>
        <dbReference type="ARBA" id="ARBA00022837"/>
    </source>
</evidence>
<feature type="region of interest" description="Disordered" evidence="25">
    <location>
        <begin position="1918"/>
        <end position="1995"/>
    </location>
</feature>
<feature type="region of interest" description="Disordered" evidence="25">
    <location>
        <begin position="2289"/>
        <end position="2423"/>
    </location>
</feature>
<evidence type="ECO:0000256" key="14">
    <source>
        <dbReference type="ARBA" id="ARBA00023273"/>
    </source>
</evidence>
<dbReference type="SMART" id="SM00445">
    <property type="entry name" value="LINK"/>
    <property type="match status" value="2"/>
</dbReference>
<keyword evidence="3" id="KW-0964">Secreted</keyword>
<feature type="compositionally biased region" description="Low complexity" evidence="25">
    <location>
        <begin position="2385"/>
        <end position="2396"/>
    </location>
</feature>
<comment type="caution">
    <text evidence="31">The sequence shown here is derived from an EMBL/GenBank/DDBJ whole genome shotgun (WGS) entry which is preliminary data.</text>
</comment>
<feature type="compositionally biased region" description="Polar residues" evidence="25">
    <location>
        <begin position="654"/>
        <end position="664"/>
    </location>
</feature>
<dbReference type="PROSITE" id="PS01241">
    <property type="entry name" value="LINK_1"/>
    <property type="match status" value="2"/>
</dbReference>
<dbReference type="GO" id="GO:0001750">
    <property type="term" value="C:photoreceptor outer segment"/>
    <property type="evidence" value="ECO:0007669"/>
    <property type="project" value="UniProtKB-SubCell"/>
</dbReference>
<evidence type="ECO:0000256" key="12">
    <source>
        <dbReference type="ARBA" id="ARBA00023157"/>
    </source>
</evidence>
<feature type="region of interest" description="Disordered" evidence="25">
    <location>
        <begin position="1175"/>
        <end position="1220"/>
    </location>
</feature>
<name>A0AAV7W7V6_PLEWA</name>
<evidence type="ECO:0000256" key="16">
    <source>
        <dbReference type="ARBA" id="ARBA00023319"/>
    </source>
</evidence>
<dbReference type="InterPro" id="IPR050691">
    <property type="entry name" value="Hyaluronan_bind_Proteoglycan"/>
</dbReference>
<feature type="domain" description="Link" evidence="30">
    <location>
        <begin position="391"/>
        <end position="487"/>
    </location>
</feature>
<feature type="region of interest" description="Disordered" evidence="25">
    <location>
        <begin position="1020"/>
        <end position="1072"/>
    </location>
</feature>
<accession>A0AAV7W7V6</accession>
<feature type="compositionally biased region" description="Polar residues" evidence="25">
    <location>
        <begin position="2699"/>
        <end position="2708"/>
    </location>
</feature>
<dbReference type="InterPro" id="IPR007110">
    <property type="entry name" value="Ig-like_dom"/>
</dbReference>
<proteinExistence type="predicted"/>
<feature type="region of interest" description="Disordered" evidence="25">
    <location>
        <begin position="654"/>
        <end position="675"/>
    </location>
</feature>
<feature type="domain" description="C-type lectin" evidence="27">
    <location>
        <begin position="3250"/>
        <end position="3364"/>
    </location>
</feature>
<dbReference type="SMART" id="SM00409">
    <property type="entry name" value="IG"/>
    <property type="match status" value="1"/>
</dbReference>
<dbReference type="FunFam" id="2.10.25.10:FF:000195">
    <property type="entry name" value="versican core protein-like"/>
    <property type="match status" value="1"/>
</dbReference>
<feature type="region of interest" description="Disordered" evidence="25">
    <location>
        <begin position="1303"/>
        <end position="1331"/>
    </location>
</feature>
<evidence type="ECO:0000256" key="17">
    <source>
        <dbReference type="ARBA" id="ARBA00043896"/>
    </source>
</evidence>
<evidence type="ECO:0000256" key="2">
    <source>
        <dbReference type="ARBA" id="ARBA00004593"/>
    </source>
</evidence>
<evidence type="ECO:0000256" key="9">
    <source>
        <dbReference type="ARBA" id="ARBA00022737"/>
    </source>
</evidence>
<gene>
    <name evidence="31" type="ORF">NDU88_004299</name>
</gene>
<feature type="compositionally biased region" description="Polar residues" evidence="25">
    <location>
        <begin position="1691"/>
        <end position="1707"/>
    </location>
</feature>
<feature type="domain" description="EGF-like" evidence="26">
    <location>
        <begin position="3201"/>
        <end position="3237"/>
    </location>
</feature>
<dbReference type="SUPFAM" id="SSF56436">
    <property type="entry name" value="C-type lectin-like"/>
    <property type="match status" value="3"/>
</dbReference>
<dbReference type="CDD" id="cd00054">
    <property type="entry name" value="EGF_CA"/>
    <property type="match status" value="2"/>
</dbReference>
<dbReference type="CDD" id="cd03588">
    <property type="entry name" value="CLECT_CSPGs"/>
    <property type="match status" value="1"/>
</dbReference>
<dbReference type="CDD" id="cd03517">
    <property type="entry name" value="Link_domain_CSPGs_modules_1_3"/>
    <property type="match status" value="1"/>
</dbReference>
<dbReference type="InterPro" id="IPR018097">
    <property type="entry name" value="EGF_Ca-bd_CS"/>
</dbReference>
<dbReference type="GO" id="GO:0010001">
    <property type="term" value="P:glial cell differentiation"/>
    <property type="evidence" value="ECO:0007669"/>
    <property type="project" value="TreeGrafter"/>
</dbReference>
<evidence type="ECO:0000259" key="27">
    <source>
        <dbReference type="PROSITE" id="PS50041"/>
    </source>
</evidence>
<keyword evidence="14" id="KW-0966">Cell projection</keyword>
<keyword evidence="11" id="KW-0654">Proteoglycan</keyword>
<feature type="compositionally biased region" description="Low complexity" evidence="25">
    <location>
        <begin position="2817"/>
        <end position="2829"/>
    </location>
</feature>
<feature type="region of interest" description="Disordered" evidence="25">
    <location>
        <begin position="1096"/>
        <end position="1122"/>
    </location>
</feature>
<keyword evidence="8" id="KW-0430">Lectin</keyword>
<feature type="disulfide bond" evidence="23">
    <location>
        <begin position="3370"/>
        <end position="3413"/>
    </location>
</feature>
<feature type="compositionally biased region" description="Polar residues" evidence="25">
    <location>
        <begin position="2860"/>
        <end position="2899"/>
    </location>
</feature>
<comment type="subcellular location">
    <subcellularLocation>
        <location evidence="1">Cell projection</location>
        <location evidence="1">Cilium</location>
        <location evidence="1">Photoreceptor outer segment</location>
    </subcellularLocation>
    <subcellularLocation>
        <location evidence="2">Secreted</location>
        <location evidence="2">Extracellular space</location>
        <location evidence="2">Extracellular matrix</location>
        <location evidence="2">Interphotoreceptor matrix</location>
    </subcellularLocation>
</comment>
<feature type="compositionally biased region" description="Low complexity" evidence="25">
    <location>
        <begin position="2200"/>
        <end position="2212"/>
    </location>
</feature>
<dbReference type="GO" id="GO:0072534">
    <property type="term" value="C:perineuronal net"/>
    <property type="evidence" value="ECO:0007669"/>
    <property type="project" value="TreeGrafter"/>
</dbReference>
<evidence type="ECO:0000256" key="6">
    <source>
        <dbReference type="ARBA" id="ARBA00022659"/>
    </source>
</evidence>
<feature type="compositionally biased region" description="Basic and acidic residues" evidence="25">
    <location>
        <begin position="1303"/>
        <end position="1319"/>
    </location>
</feature>
<feature type="domain" description="Link" evidence="30">
    <location>
        <begin position="290"/>
        <end position="385"/>
    </location>
</feature>
<dbReference type="Pfam" id="PF07686">
    <property type="entry name" value="V-set"/>
    <property type="match status" value="1"/>
</dbReference>
<feature type="region of interest" description="Disordered" evidence="25">
    <location>
        <begin position="2699"/>
        <end position="2727"/>
    </location>
</feature>
<evidence type="ECO:0000256" key="25">
    <source>
        <dbReference type="SAM" id="MobiDB-lite"/>
    </source>
</evidence>
<dbReference type="Gene3D" id="3.10.100.10">
    <property type="entry name" value="Mannose-Binding Protein A, subunit A"/>
    <property type="match status" value="3"/>
</dbReference>
<dbReference type="PROSITE" id="PS01187">
    <property type="entry name" value="EGF_CA"/>
    <property type="match status" value="1"/>
</dbReference>
<dbReference type="InterPro" id="IPR001304">
    <property type="entry name" value="C-type_lectin-like"/>
</dbReference>
<feature type="domain" description="Sushi" evidence="29">
    <location>
        <begin position="3368"/>
        <end position="3428"/>
    </location>
</feature>
<dbReference type="FunFam" id="3.10.100.10:FF:000011">
    <property type="entry name" value="Aggrecan core protein"/>
    <property type="match status" value="1"/>
</dbReference>
<dbReference type="InterPro" id="IPR035976">
    <property type="entry name" value="Sushi/SCR/CCP_sf"/>
</dbReference>
<feature type="compositionally biased region" description="Basic and acidic residues" evidence="25">
    <location>
        <begin position="545"/>
        <end position="554"/>
    </location>
</feature>
<evidence type="ECO:0000256" key="23">
    <source>
        <dbReference type="PROSITE-ProRule" id="PRU00302"/>
    </source>
</evidence>
<keyword evidence="10" id="KW-0106">Calcium</keyword>
<feature type="compositionally biased region" description="Basic and acidic residues" evidence="25">
    <location>
        <begin position="1020"/>
        <end position="1048"/>
    </location>
</feature>
<feature type="region of interest" description="Disordered" evidence="25">
    <location>
        <begin position="535"/>
        <end position="566"/>
    </location>
</feature>
<organism evidence="31 32">
    <name type="scientific">Pleurodeles waltl</name>
    <name type="common">Iberian ribbed newt</name>
    <dbReference type="NCBI Taxonomy" id="8319"/>
    <lineage>
        <taxon>Eukaryota</taxon>
        <taxon>Metazoa</taxon>
        <taxon>Chordata</taxon>
        <taxon>Craniata</taxon>
        <taxon>Vertebrata</taxon>
        <taxon>Euteleostomi</taxon>
        <taxon>Amphibia</taxon>
        <taxon>Batrachia</taxon>
        <taxon>Caudata</taxon>
        <taxon>Salamandroidea</taxon>
        <taxon>Salamandridae</taxon>
        <taxon>Pleurodelinae</taxon>
        <taxon>Pleurodeles</taxon>
    </lineage>
</organism>
<dbReference type="EMBL" id="JANPWB010000002">
    <property type="protein sequence ID" value="KAJ1208917.1"/>
    <property type="molecule type" value="Genomic_DNA"/>
</dbReference>
<feature type="region of interest" description="Disordered" evidence="25">
    <location>
        <begin position="3105"/>
        <end position="3125"/>
    </location>
</feature>
<evidence type="ECO:0000256" key="4">
    <source>
        <dbReference type="ARBA" id="ARBA00022530"/>
    </source>
</evidence>
<dbReference type="InterPro" id="IPR000538">
    <property type="entry name" value="Link_dom"/>
</dbReference>
<evidence type="ECO:0000259" key="26">
    <source>
        <dbReference type="PROSITE" id="PS50026"/>
    </source>
</evidence>
<dbReference type="GO" id="GO:0033165">
    <property type="term" value="C:interphotoreceptor matrix"/>
    <property type="evidence" value="ECO:0007669"/>
    <property type="project" value="UniProtKB-SubCell"/>
</dbReference>
<dbReference type="Proteomes" id="UP001066276">
    <property type="component" value="Chromosome 1_2"/>
</dbReference>
<dbReference type="Gene3D" id="2.10.25.10">
    <property type="entry name" value="Laminin"/>
    <property type="match status" value="2"/>
</dbReference>
<dbReference type="InterPro" id="IPR003599">
    <property type="entry name" value="Ig_sub"/>
</dbReference>
<feature type="region of interest" description="Disordered" evidence="25">
    <location>
        <begin position="2225"/>
        <end position="2252"/>
    </location>
</feature>
<dbReference type="FunFam" id="2.10.25.10:FF:000123">
    <property type="entry name" value="Crumbs homolog 1 (Drosophila)"/>
    <property type="match status" value="1"/>
</dbReference>
<feature type="compositionally biased region" description="Low complexity" evidence="25">
    <location>
        <begin position="2362"/>
        <end position="2373"/>
    </location>
</feature>
<dbReference type="PROSITE" id="PS00010">
    <property type="entry name" value="ASX_HYDROXYL"/>
    <property type="match status" value="1"/>
</dbReference>
<evidence type="ECO:0000259" key="30">
    <source>
        <dbReference type="PROSITE" id="PS50963"/>
    </source>
</evidence>
<dbReference type="GO" id="GO:0001501">
    <property type="term" value="P:skeletal system development"/>
    <property type="evidence" value="ECO:0007669"/>
    <property type="project" value="TreeGrafter"/>
</dbReference>
<dbReference type="InterPro" id="IPR000742">
    <property type="entry name" value="EGF"/>
</dbReference>
<keyword evidence="4" id="KW-0272">Extracellular matrix</keyword>
<evidence type="ECO:0000256" key="19">
    <source>
        <dbReference type="ARBA" id="ARBA00044230"/>
    </source>
</evidence>
<dbReference type="GO" id="GO:0005540">
    <property type="term" value="F:hyaluronic acid binding"/>
    <property type="evidence" value="ECO:0007669"/>
    <property type="project" value="UniProtKB-KW"/>
</dbReference>
<feature type="region of interest" description="Disordered" evidence="25">
    <location>
        <begin position="2817"/>
        <end position="2899"/>
    </location>
</feature>
<dbReference type="InterPro" id="IPR033987">
    <property type="entry name" value="CSPG_CTLD"/>
</dbReference>
<dbReference type="GO" id="GO:0007155">
    <property type="term" value="P:cell adhesion"/>
    <property type="evidence" value="ECO:0007669"/>
    <property type="project" value="InterPro"/>
</dbReference>
<dbReference type="PROSITE" id="PS01186">
    <property type="entry name" value="EGF_2"/>
    <property type="match status" value="1"/>
</dbReference>
<dbReference type="GO" id="GO:0007417">
    <property type="term" value="P:central nervous system development"/>
    <property type="evidence" value="ECO:0007669"/>
    <property type="project" value="TreeGrafter"/>
</dbReference>
<feature type="disulfide bond" evidence="22">
    <location>
        <begin position="3189"/>
        <end position="3198"/>
    </location>
</feature>
<feature type="disulfide bond" evidence="23">
    <location>
        <begin position="3399"/>
        <end position="3426"/>
    </location>
</feature>
<dbReference type="SMART" id="SM00032">
    <property type="entry name" value="CCP"/>
    <property type="match status" value="1"/>
</dbReference>
<evidence type="ECO:0000256" key="5">
    <source>
        <dbReference type="ARBA" id="ARBA00022536"/>
    </source>
</evidence>
<dbReference type="InterPro" id="IPR000152">
    <property type="entry name" value="EGF-type_Asp/Asn_hydroxyl_site"/>
</dbReference>
<sequence length="3471" mass="375261">MDSFFAYGVLSEYLEKGVCEAEPSSPPCQRPSPTSTDGRLIYPRGLSELAFELAAKSGSVALPSLPCSDQTHSTHAHPGRRAAARCPLRLEPSGAEAPPRIGLKAIAGTEQGIKRLATARQSPGIDAPPWNNHRLLQVKMLRHIHHIIWVLSLFLVTNAHQIVKVEQSPPVRGSLAGRVTLPCYFSTMPTLAPSENRTKEFLRIKWSKIEMDKDLKDVREMTVLVSQSGGIKIGPIYRGRVSVPSHPEDIGDASLTIVKLRASDAGVYRCEVMYGIEDTQDTISLDVSGVVFHYRASTDRYTLNFENAKRACKDNGAAIATPEQMRAAFEDGFEQCDAGWLADQSVRYPIKNPRARCYGDKMGKEGIRTYGKRYPNETYDVYCFADHLQGEVFHISSPKKLTFEEAKAACESKHSVLASVGDLHAAWRRGFDRCDYGWLSDGSVRYPISVARPQCGGGMLGVRTKYLYKNQTYFPDPQTKYDAYCFQGKKKISDSAPVILLLPESSSVVRKIEALPAKTTLRPPTTITQEVRTEAAEVSSVHGEVGGKVEESQTERPLPTTPLAQSVTDDSATAAPALLIQAEGTSPTDTEDATQDQTEKMADGTSVATTSTAKTEQLEESHAVVDLSAEPATTRVTPTVVPTQRTSVDITDIVSSSQKPITDRSQLGEGEEGSQQLLTQLTETSTKIALLDASLQTTLQDNATIEPLETESSVTLTKEEVQLSAETTKESVEAKSPQNLTSIIIPKGTYTDQYEPITDLDVETVTVHQIASSTAFTDVDIITVSKTFTDGSSVTMQESSVQDVLSSTDKTPLFVASSSRQPFLEVITVSKSSPDEADVMSSEAPTTVAAAPYVAQTSLSTPGEEEVSSGDLEEPLFNVRATEADGMTTPLVPTTIPLVIECDTKPGSIDTTTQSEDLTESTSQFVAEGTPAAVPFSDKTEGSGMLESKDEMQYTEKVENSTSLVTDIYRHESAAVSTEVTQLSKVSEDQSDIRTLPTKTEMVSEGLTSPTSFVMEITTKGEPEEAVSESERSKAPSATERPEHKDEDGTLSTVTESSHQKMSTVTEFVTSREPEEITDVTLGAEIRVDTNVEGSAMGEEESAISKEVTTQQVQTQRSDETTSIATTTDEHTLHVDLTAMVPHASSSEKDASQVVEAIPTAQVPEITYTESTILEQSVSGSDSAVDVTSSPTHEQEVTLKPDLQEDTEGSADIGKEDTTAGELTPGKIIIVTSEAPIDSTAPEISAEVDTTTEQEMKIADITTEAPRIKIEMVTQAKHEEETDKVGPPKAMSEEPLLPEHVTHVPTRSEKEETFTKDSLEGSGMRVESTTTEQAIVSDKEKGMLPVSETLSTTSPTGADDVVVTVSSIPERLILPPESTAEVGKEETLTKDIPKQTEIIHASKAPEAETVASDVTVQAMLPSSKDTGTPSHEGILDSHTPTSTHQFISTPLPLLIDGEPGEETSKDMLIIEESVSPFRGTTEVDLPGKKTETEIDSEYFTTASDTVISLPTTTPACEEATEGLEPTQEAAPLSEDGSGAHIPHSFGIIHVIMVNITDNETGPVIPLLGVLNQRGDQLQFPEYGDHLIVDLLPIDTPDEQDADCENSTIESTSPTVKFVNGKQEITSAPKDREAVEAKSDLIESVAPSKHIETSDVSEVDTTVTYEDEATSTSLPDLERLTDPSEEAEDVGPTSSAPLSESIYSGDSDTFTEDISHGVILATGETPVEAVTNEDVMIPQSPSEATEPATFTAQEYSGDDFIDTQSPSTVITEIVTLTSDEKVERSTTLPSTSSTITDSVTLDTTGEDLMPKTAVHTDVLSTSQSRVETATSQIAKTELQPTSFSIQEGSGDIEGTAMAQLSDVTQTGEIITSGHASIKELDVSTLHPTIIIPGELEYLSETSAPPLGNVFPEAGESMTDTLPTESATGIVTEKSDSLPPLDEETDTKRTTTSLAPDSTDADSQKIIIEKEPEGSALGELSSGQIQTSEPTREHEGSTLYIPSTEKIPFEEMGSGSVFTEMSTTSLSTEAPLHVSDSTVLTFMEQGSGDIDTVTETVMSVPVPHAIPHSEVKEAIIGSTIFTHVPHLTTEPTLFIISTEKADFTPPGDMQSVSTGKQDEQKQEAEAPPELMYTSSTDRPFEQELETEATVISTAFLFSEDDTTVSPSNAEVRVPSVDGSGDELFPDFTVTGTASTKTPGFVPSPAESENVSSSVSSTEEEIAALLPTEKPSLTDEDVGERTAEPISTTEESVESSTQKLISAGTLFQEQGSGDIDTATEFVTRALNVVLESGSGEEQSEGEEASIEQISTSTESGESLAEIQDETSTSHPQVERVSTAHPLDETIDTKVAIEETSVSGSEIPTSVEVSSESLFSGEGSGEDILSTPSQIKESVSISSSDEQKLLSSTSPASYVTESEEPTSTPRPLEISSAVELSSGASEDVGAPIFDIGSSPETIVSITPSESIPIETSSQVIPSEEHNTQIDHISSESVSVKQTEQVRQELEIVTESLVSPTFSSHEEVSLDNTITSDSTLVSVAFGTEMTDKISDPRVFESSAEGSGMQISMETEKIQYIVTPSSWEGPSTETTSPHVSQIVSVLPVDLQEVATPPSPTSSHITTFIDISSSEDTITSVDITTGHVDKKPEEVIEMTERTVVEVPQKHDSIPAETTIIDIDILESKHTDVQDLHVPTEAAFLSASTYQSSPSLLSQEDTTEGSGLKISSSSDSSMTLKELATESTAAIEHTSYKMIEDLLHTTKSSVYVPEISEPISTLSSLVSDTSTPEIGNDMTTPLLDSELFIADTTMEERFELSTQAGIQSAISQSQMQSTVEYSESETVKSETETPRIVVQPEETDEEAPAVPTSPTELASQSTEHFPSGIKEQSQSEVLDTQSTPEEQTQKPSFTVILINGASEYPQQIIPSTLPSSDSGVGKLASEQEVISEVAATYKPSLKEQYDEIETTSKSVSESEAEIDEQITKKTKEIVYVDSTTEIPDNEDVSTGTFTEETHTDSLVSAKQVIEDYTTGATASGSEEATTPKEDSEVSTAPPDSASDSLPDKLDESTPFILGTPESTATSSPIDMTVETQTALVVQKDASTIPPIIATEQTAVEESVSEPDQETPVTGDESNITDFITPQFNLSDVTNGTEFLIGTSGPYDEAEVNIPGQDPCKNNPCHHGGTCYTRGSFYICTCMPGYSGEQCELDIDECQSSPCQNGATCIDGISGFSCVCLPSYIGVLCEQDTETCDYGWHKFQGQCYKYFAHRRTWEAAERECRVQGAHLTSILSHEEQLFVNRLGHDYQWIGLNDKMFEHDFRWTDGSTLQYENWRPNQPDSFFSAGEDCVVIIWHENGQWNDVPCNYHLTYTCKKGTVACGQPPIVENAKTFGRMKPRYEVNSMIRYHCREGFIQRHIPTIRCRGDGRWDLPKVTCLNTPTFQRAVSKNYYYKFSPPEKKIPLNTQKHYHRWIKTWQDSPR</sequence>
<keyword evidence="5 22" id="KW-0245">EGF-like domain</keyword>
<dbReference type="InterPro" id="IPR036179">
    <property type="entry name" value="Ig-like_dom_sf"/>
</dbReference>
<dbReference type="CDD" id="cd00033">
    <property type="entry name" value="CCP"/>
    <property type="match status" value="1"/>
</dbReference>
<reference evidence="31" key="1">
    <citation type="journal article" date="2022" name="bioRxiv">
        <title>Sequencing and chromosome-scale assembly of the giantPleurodeles waltlgenome.</title>
        <authorList>
            <person name="Brown T."/>
            <person name="Elewa A."/>
            <person name="Iarovenko S."/>
            <person name="Subramanian E."/>
            <person name="Araus A.J."/>
            <person name="Petzold A."/>
            <person name="Susuki M."/>
            <person name="Suzuki K.-i.T."/>
            <person name="Hayashi T."/>
            <person name="Toyoda A."/>
            <person name="Oliveira C."/>
            <person name="Osipova E."/>
            <person name="Leigh N.D."/>
            <person name="Simon A."/>
            <person name="Yun M.H."/>
        </authorList>
    </citation>
    <scope>NUCLEOTIDE SEQUENCE</scope>
    <source>
        <strain evidence="31">20211129_DDA</strain>
        <tissue evidence="31">Liver</tissue>
    </source>
</reference>
<dbReference type="FunFam" id="2.60.40.10:FF:000361">
    <property type="entry name" value="versican core protein-like"/>
    <property type="match status" value="1"/>
</dbReference>
<evidence type="ECO:0000256" key="21">
    <source>
        <dbReference type="ARBA" id="ARBA00044266"/>
    </source>
</evidence>
<evidence type="ECO:0000256" key="24">
    <source>
        <dbReference type="PROSITE-ProRule" id="PRU00323"/>
    </source>
</evidence>
<evidence type="ECO:0000256" key="15">
    <source>
        <dbReference type="ARBA" id="ARBA00023290"/>
    </source>
</evidence>
<dbReference type="PROSITE" id="PS50835">
    <property type="entry name" value="IG_LIKE"/>
    <property type="match status" value="1"/>
</dbReference>
<feature type="disulfide bond" evidence="24">
    <location>
        <begin position="434"/>
        <end position="455"/>
    </location>
</feature>
<feature type="compositionally biased region" description="Basic and acidic residues" evidence="25">
    <location>
        <begin position="1193"/>
        <end position="1203"/>
    </location>
</feature>
<feature type="compositionally biased region" description="Low complexity" evidence="25">
    <location>
        <begin position="665"/>
        <end position="675"/>
    </location>
</feature>
<dbReference type="Pfam" id="PF00059">
    <property type="entry name" value="Lectin_C"/>
    <property type="match status" value="1"/>
</dbReference>
<dbReference type="Gene3D" id="2.10.70.10">
    <property type="entry name" value="Complement Module, domain 1"/>
    <property type="match status" value="1"/>
</dbReference>
<dbReference type="InterPro" id="IPR000436">
    <property type="entry name" value="Sushi_SCR_CCP_dom"/>
</dbReference>
<dbReference type="Pfam" id="PF00008">
    <property type="entry name" value="EGF"/>
    <property type="match status" value="2"/>
</dbReference>
<evidence type="ECO:0000256" key="20">
    <source>
        <dbReference type="ARBA" id="ARBA00044263"/>
    </source>
</evidence>
<dbReference type="PROSITE" id="PS50026">
    <property type="entry name" value="EGF_3"/>
    <property type="match status" value="2"/>
</dbReference>
<evidence type="ECO:0000256" key="8">
    <source>
        <dbReference type="ARBA" id="ARBA00022734"/>
    </source>
</evidence>
<evidence type="ECO:0000256" key="13">
    <source>
        <dbReference type="ARBA" id="ARBA00023180"/>
    </source>
</evidence>
<feature type="compositionally biased region" description="Polar residues" evidence="25">
    <location>
        <begin position="1050"/>
        <end position="1069"/>
    </location>
</feature>
<feature type="region of interest" description="Disordered" evidence="25">
    <location>
        <begin position="3024"/>
        <end position="3075"/>
    </location>
</feature>
<evidence type="ECO:0000256" key="7">
    <source>
        <dbReference type="ARBA" id="ARBA00022729"/>
    </source>
</evidence>
<feature type="region of interest" description="Disordered" evidence="25">
    <location>
        <begin position="2989"/>
        <end position="3008"/>
    </location>
</feature>
<keyword evidence="9" id="KW-0677">Repeat</keyword>
<dbReference type="PRINTS" id="PR01265">
    <property type="entry name" value="LINKMODULE"/>
</dbReference>
<dbReference type="PANTHER" id="PTHR22804:SF6">
    <property type="entry name" value="VERSICAN CORE PROTEIN"/>
    <property type="match status" value="1"/>
</dbReference>
<evidence type="ECO:0000256" key="3">
    <source>
        <dbReference type="ARBA" id="ARBA00022525"/>
    </source>
</evidence>
<feature type="disulfide bond" evidence="22">
    <location>
        <begin position="3227"/>
        <end position="3236"/>
    </location>
</feature>
<dbReference type="InterPro" id="IPR016187">
    <property type="entry name" value="CTDL_fold"/>
</dbReference>
<dbReference type="Gene3D" id="2.60.40.10">
    <property type="entry name" value="Immunoglobulins"/>
    <property type="match status" value="1"/>
</dbReference>
<dbReference type="SUPFAM" id="SSF57196">
    <property type="entry name" value="EGF/Laminin"/>
    <property type="match status" value="1"/>
</dbReference>
<feature type="compositionally biased region" description="Polar residues" evidence="25">
    <location>
        <begin position="606"/>
        <end position="615"/>
    </location>
</feature>
<keyword evidence="13" id="KW-0325">Glycoprotein</keyword>
<dbReference type="InterPro" id="IPR013783">
    <property type="entry name" value="Ig-like_fold"/>
</dbReference>
<dbReference type="GO" id="GO:0030246">
    <property type="term" value="F:carbohydrate binding"/>
    <property type="evidence" value="ECO:0007669"/>
    <property type="project" value="UniProtKB-KW"/>
</dbReference>
<dbReference type="PROSITE" id="PS50923">
    <property type="entry name" value="SUSHI"/>
    <property type="match status" value="1"/>
</dbReference>
<dbReference type="GO" id="GO:0045202">
    <property type="term" value="C:synapse"/>
    <property type="evidence" value="ECO:0007669"/>
    <property type="project" value="TreeGrafter"/>
</dbReference>
<dbReference type="InterPro" id="IPR018378">
    <property type="entry name" value="C-type_lectin_CS"/>
</dbReference>
<evidence type="ECO:0000259" key="28">
    <source>
        <dbReference type="PROSITE" id="PS50835"/>
    </source>
</evidence>
<feature type="region of interest" description="Disordered" evidence="25">
    <location>
        <begin position="581"/>
        <end position="616"/>
    </location>
</feature>
<dbReference type="SMART" id="SM00179">
    <property type="entry name" value="EGF_CA"/>
    <property type="match status" value="2"/>
</dbReference>
<feature type="domain" description="Ig-like" evidence="28">
    <location>
        <begin position="173"/>
        <end position="288"/>
    </location>
</feature>
<feature type="compositionally biased region" description="Polar residues" evidence="25">
    <location>
        <begin position="1107"/>
        <end position="1122"/>
    </location>
</feature>
<feature type="compositionally biased region" description="Polar residues" evidence="25">
    <location>
        <begin position="1175"/>
        <end position="1192"/>
    </location>
</feature>
<dbReference type="Pfam" id="PF00084">
    <property type="entry name" value="Sushi"/>
    <property type="match status" value="1"/>
</dbReference>
<evidence type="ECO:0000259" key="29">
    <source>
        <dbReference type="PROSITE" id="PS50923"/>
    </source>
</evidence>
<feature type="compositionally biased region" description="Low complexity" evidence="25">
    <location>
        <begin position="1653"/>
        <end position="1663"/>
    </location>
</feature>
<comment type="caution">
    <text evidence="22">Lacks conserved residue(s) required for the propagation of feature annotation.</text>
</comment>